<dbReference type="Proteomes" id="UP001229486">
    <property type="component" value="Unassembled WGS sequence"/>
</dbReference>
<protein>
    <submittedName>
        <fullName evidence="2">ABC-type protease/lipase transport system fused ATPase/permease subunit</fullName>
    </submittedName>
</protein>
<keyword evidence="2" id="KW-0645">Protease</keyword>
<evidence type="ECO:0000313" key="2">
    <source>
        <dbReference type="EMBL" id="MDP9651596.1"/>
    </source>
</evidence>
<proteinExistence type="predicted"/>
<dbReference type="GO" id="GO:0006508">
    <property type="term" value="P:proteolysis"/>
    <property type="evidence" value="ECO:0007669"/>
    <property type="project" value="UniProtKB-KW"/>
</dbReference>
<dbReference type="GO" id="GO:0008233">
    <property type="term" value="F:peptidase activity"/>
    <property type="evidence" value="ECO:0007669"/>
    <property type="project" value="UniProtKB-KW"/>
</dbReference>
<evidence type="ECO:0000256" key="1">
    <source>
        <dbReference type="SAM" id="SignalP"/>
    </source>
</evidence>
<dbReference type="RefSeq" id="WP_392396168.1">
    <property type="nucleotide sequence ID" value="NZ_JAURTK010000024.1"/>
</dbReference>
<name>A0AB73IPJ3_9BURK</name>
<sequence length="122" mass="11956">MKKSVLICMVCAVTVAHAHAAGTACPIAGHYEGNYEGRDDHGTVSADVNGATGVVSGQARSALTGESLAIGGVVNSRGSMTTVGNVEAGAAFSGRFLSTGYASGQWAKQVNVGGALATGNGG</sequence>
<reference evidence="2" key="1">
    <citation type="submission" date="2023-07" db="EMBL/GenBank/DDBJ databases">
        <title>Sorghum-associated microbial communities from plants grown in Nebraska, USA.</title>
        <authorList>
            <person name="Schachtman D."/>
        </authorList>
    </citation>
    <scope>NUCLEOTIDE SEQUENCE</scope>
    <source>
        <strain evidence="2">DS1061</strain>
    </source>
</reference>
<feature type="chain" id="PRO_5044502675" evidence="1">
    <location>
        <begin position="21"/>
        <end position="122"/>
    </location>
</feature>
<dbReference type="AlphaFoldDB" id="A0AB73IPJ3"/>
<comment type="caution">
    <text evidence="2">The sequence shown here is derived from an EMBL/GenBank/DDBJ whole genome shotgun (WGS) entry which is preliminary data.</text>
</comment>
<dbReference type="PROSITE" id="PS51257">
    <property type="entry name" value="PROKAR_LIPOPROTEIN"/>
    <property type="match status" value="1"/>
</dbReference>
<dbReference type="EMBL" id="JAURTK010000024">
    <property type="protein sequence ID" value="MDP9651596.1"/>
    <property type="molecule type" value="Genomic_DNA"/>
</dbReference>
<evidence type="ECO:0000313" key="3">
    <source>
        <dbReference type="Proteomes" id="UP001229486"/>
    </source>
</evidence>
<keyword evidence="2" id="KW-0378">Hydrolase</keyword>
<feature type="signal peptide" evidence="1">
    <location>
        <begin position="1"/>
        <end position="20"/>
    </location>
</feature>
<gene>
    <name evidence="2" type="ORF">J2793_007071</name>
</gene>
<accession>A0AB73IPJ3</accession>
<organism evidence="2 3">
    <name type="scientific">Paraburkholderia caledonica</name>
    <dbReference type="NCBI Taxonomy" id="134536"/>
    <lineage>
        <taxon>Bacteria</taxon>
        <taxon>Pseudomonadati</taxon>
        <taxon>Pseudomonadota</taxon>
        <taxon>Betaproteobacteria</taxon>
        <taxon>Burkholderiales</taxon>
        <taxon>Burkholderiaceae</taxon>
        <taxon>Paraburkholderia</taxon>
    </lineage>
</organism>
<keyword evidence="1" id="KW-0732">Signal</keyword>